<name>A0ABU1TD28_9SPHI</name>
<evidence type="ECO:0000259" key="1">
    <source>
        <dbReference type="PROSITE" id="PS51186"/>
    </source>
</evidence>
<dbReference type="PROSITE" id="PS51186">
    <property type="entry name" value="GNAT"/>
    <property type="match status" value="1"/>
</dbReference>
<dbReference type="Proteomes" id="UP001247620">
    <property type="component" value="Unassembled WGS sequence"/>
</dbReference>
<feature type="domain" description="N-acetyltransferase" evidence="1">
    <location>
        <begin position="1"/>
        <end position="169"/>
    </location>
</feature>
<dbReference type="CDD" id="cd04301">
    <property type="entry name" value="NAT_SF"/>
    <property type="match status" value="1"/>
</dbReference>
<dbReference type="EMBL" id="JAVDUU010000003">
    <property type="protein sequence ID" value="MDR6943297.1"/>
    <property type="molecule type" value="Genomic_DNA"/>
</dbReference>
<protein>
    <submittedName>
        <fullName evidence="2">GNAT superfamily N-acetyltransferase</fullName>
    </submittedName>
</protein>
<reference evidence="2 3" key="1">
    <citation type="submission" date="2023-07" db="EMBL/GenBank/DDBJ databases">
        <title>Sorghum-associated microbial communities from plants grown in Nebraska, USA.</title>
        <authorList>
            <person name="Schachtman D."/>
        </authorList>
    </citation>
    <scope>NUCLEOTIDE SEQUENCE [LARGE SCALE GENOMIC DNA]</scope>
    <source>
        <strain evidence="2 3">3262</strain>
    </source>
</reference>
<gene>
    <name evidence="2" type="ORF">J2W55_003150</name>
</gene>
<sequence length="169" mass="18963">MPVSKASLADVSELNILVNSAYRGEESKKGWTTEADMISGIRIDEAMLTEYFNNELVAILKYTDENGLITGCVYLEVKGTKLYLGMFSVSPLLQGKGVGRTLLEAAEAYARQFNCHTITMTVISTRKELISWYERRGYSLTGEIQPFHDHGRFGEPKQVIELVVMEKTV</sequence>
<evidence type="ECO:0000313" key="3">
    <source>
        <dbReference type="Proteomes" id="UP001247620"/>
    </source>
</evidence>
<proteinExistence type="predicted"/>
<dbReference type="PANTHER" id="PTHR43617">
    <property type="entry name" value="L-AMINO ACID N-ACETYLTRANSFERASE"/>
    <property type="match status" value="1"/>
</dbReference>
<comment type="caution">
    <text evidence="2">The sequence shown here is derived from an EMBL/GenBank/DDBJ whole genome shotgun (WGS) entry which is preliminary data.</text>
</comment>
<accession>A0ABU1TD28</accession>
<dbReference type="Pfam" id="PF00583">
    <property type="entry name" value="Acetyltransf_1"/>
    <property type="match status" value="1"/>
</dbReference>
<dbReference type="RefSeq" id="WP_310097310.1">
    <property type="nucleotide sequence ID" value="NZ_JAVDUU010000003.1"/>
</dbReference>
<evidence type="ECO:0000313" key="2">
    <source>
        <dbReference type="EMBL" id="MDR6943297.1"/>
    </source>
</evidence>
<dbReference type="PANTHER" id="PTHR43617:SF9">
    <property type="entry name" value="GNAT FAMILY ACETYLTRANSFERASE"/>
    <property type="match status" value="1"/>
</dbReference>
<organism evidence="2 3">
    <name type="scientific">Mucilaginibacter pocheonensis</name>
    <dbReference type="NCBI Taxonomy" id="398050"/>
    <lineage>
        <taxon>Bacteria</taxon>
        <taxon>Pseudomonadati</taxon>
        <taxon>Bacteroidota</taxon>
        <taxon>Sphingobacteriia</taxon>
        <taxon>Sphingobacteriales</taxon>
        <taxon>Sphingobacteriaceae</taxon>
        <taxon>Mucilaginibacter</taxon>
    </lineage>
</organism>
<dbReference type="Gene3D" id="3.40.630.30">
    <property type="match status" value="1"/>
</dbReference>
<keyword evidence="3" id="KW-1185">Reference proteome</keyword>
<dbReference type="InterPro" id="IPR016181">
    <property type="entry name" value="Acyl_CoA_acyltransferase"/>
</dbReference>
<dbReference type="InterPro" id="IPR050276">
    <property type="entry name" value="MshD_Acetyltransferase"/>
</dbReference>
<dbReference type="InterPro" id="IPR000182">
    <property type="entry name" value="GNAT_dom"/>
</dbReference>
<dbReference type="SUPFAM" id="SSF55729">
    <property type="entry name" value="Acyl-CoA N-acyltransferases (Nat)"/>
    <property type="match status" value="1"/>
</dbReference>